<dbReference type="EMBL" id="JACBGI020000003">
    <property type="protein sequence ID" value="MBF6057372.1"/>
    <property type="molecule type" value="Genomic_DNA"/>
</dbReference>
<reference evidence="8 9" key="2">
    <citation type="submission" date="2020-11" db="EMBL/GenBank/DDBJ databases">
        <title>Sulfur oxidizing isolate from Hospital Hole Sinkhole.</title>
        <authorList>
            <person name="Scott K.M."/>
        </authorList>
    </citation>
    <scope>NUCLEOTIDE SEQUENCE [LARGE SCALE GENOMIC DNA]</scope>
    <source>
        <strain evidence="8 9">HH1</strain>
    </source>
</reference>
<keyword evidence="9" id="KW-1185">Reference proteome</keyword>
<feature type="transmembrane region" description="Helical" evidence="6">
    <location>
        <begin position="362"/>
        <end position="389"/>
    </location>
</feature>
<feature type="transmembrane region" description="Helical" evidence="6">
    <location>
        <begin position="250"/>
        <end position="268"/>
    </location>
</feature>
<dbReference type="PANTHER" id="PTHR31632:SF2">
    <property type="entry name" value="PLASMA MEMBRANE IRON PERMEASE"/>
    <property type="match status" value="1"/>
</dbReference>
<comment type="subcellular location">
    <subcellularLocation>
        <location evidence="1">Membrane</location>
        <topology evidence="1">Multi-pass membrane protein</topology>
    </subcellularLocation>
</comment>
<dbReference type="PANTHER" id="PTHR31632">
    <property type="entry name" value="IRON TRANSPORTER FTH1"/>
    <property type="match status" value="1"/>
</dbReference>
<reference evidence="8 9" key="1">
    <citation type="submission" date="2020-06" db="EMBL/GenBank/DDBJ databases">
        <authorList>
            <person name="Scott K."/>
        </authorList>
    </citation>
    <scope>NUCLEOTIDE SEQUENCE [LARGE SCALE GENOMIC DNA]</scope>
    <source>
        <strain evidence="8 9">HH1</strain>
    </source>
</reference>
<evidence type="ECO:0000256" key="4">
    <source>
        <dbReference type="ARBA" id="ARBA00022989"/>
    </source>
</evidence>
<dbReference type="InterPro" id="IPR004923">
    <property type="entry name" value="FTR1/Fip1/EfeU"/>
</dbReference>
<evidence type="ECO:0000256" key="2">
    <source>
        <dbReference type="ARBA" id="ARBA00008333"/>
    </source>
</evidence>
<keyword evidence="5 6" id="KW-0472">Membrane</keyword>
<feature type="transmembrane region" description="Helical" evidence="6">
    <location>
        <begin position="288"/>
        <end position="310"/>
    </location>
</feature>
<feature type="transmembrane region" description="Helical" evidence="6">
    <location>
        <begin position="143"/>
        <end position="168"/>
    </location>
</feature>
<gene>
    <name evidence="8" type="ORF">H8792_003370</name>
</gene>
<feature type="transmembrane region" description="Helical" evidence="6">
    <location>
        <begin position="211"/>
        <end position="229"/>
    </location>
</feature>
<feature type="chain" id="PRO_5046542210" evidence="7">
    <location>
        <begin position="31"/>
        <end position="398"/>
    </location>
</feature>
<evidence type="ECO:0000256" key="5">
    <source>
        <dbReference type="ARBA" id="ARBA00023136"/>
    </source>
</evidence>
<evidence type="ECO:0000313" key="8">
    <source>
        <dbReference type="EMBL" id="MBF6057372.1"/>
    </source>
</evidence>
<evidence type="ECO:0000256" key="1">
    <source>
        <dbReference type="ARBA" id="ARBA00004141"/>
    </source>
</evidence>
<proteinExistence type="inferred from homology"/>
<keyword evidence="7" id="KW-0732">Signal</keyword>
<evidence type="ECO:0000313" key="9">
    <source>
        <dbReference type="Proteomes" id="UP001193680"/>
    </source>
</evidence>
<evidence type="ECO:0000256" key="7">
    <source>
        <dbReference type="SAM" id="SignalP"/>
    </source>
</evidence>
<accession>A0ABS0BU55</accession>
<evidence type="ECO:0000256" key="6">
    <source>
        <dbReference type="SAM" id="Phobius"/>
    </source>
</evidence>
<feature type="signal peptide" evidence="7">
    <location>
        <begin position="1"/>
        <end position="30"/>
    </location>
</feature>
<name>A0ABS0BU55_9GAMM</name>
<dbReference type="RefSeq" id="WP_185977518.1">
    <property type="nucleotide sequence ID" value="NZ_JACBGI020000003.1"/>
</dbReference>
<keyword evidence="3 6" id="KW-0812">Transmembrane</keyword>
<feature type="transmembrane region" description="Helical" evidence="6">
    <location>
        <begin position="322"/>
        <end position="342"/>
    </location>
</feature>
<comment type="caution">
    <text evidence="8">The sequence shown here is derived from an EMBL/GenBank/DDBJ whole genome shotgun (WGS) entry which is preliminary data.</text>
</comment>
<dbReference type="Proteomes" id="UP001193680">
    <property type="component" value="Unassembled WGS sequence"/>
</dbReference>
<protein>
    <submittedName>
        <fullName evidence="8">FTR1 family iron permease</fullName>
    </submittedName>
</protein>
<comment type="similarity">
    <text evidence="2">Belongs to the oxidase-dependent Fe transporter (OFeT) (TC 9.A.10.1) family.</text>
</comment>
<evidence type="ECO:0000256" key="3">
    <source>
        <dbReference type="ARBA" id="ARBA00022692"/>
    </source>
</evidence>
<organism evidence="8 9">
    <name type="scientific">Thiomicrorhabdus heinhorstiae</name>
    <dbReference type="NCBI Taxonomy" id="2748010"/>
    <lineage>
        <taxon>Bacteria</taxon>
        <taxon>Pseudomonadati</taxon>
        <taxon>Pseudomonadota</taxon>
        <taxon>Gammaproteobacteria</taxon>
        <taxon>Thiotrichales</taxon>
        <taxon>Piscirickettsiaceae</taxon>
        <taxon>Thiomicrorhabdus</taxon>
    </lineage>
</organism>
<dbReference type="Pfam" id="PF03239">
    <property type="entry name" value="FTR1"/>
    <property type="match status" value="2"/>
</dbReference>
<feature type="transmembrane region" description="Helical" evidence="6">
    <location>
        <begin position="180"/>
        <end position="199"/>
    </location>
</feature>
<keyword evidence="4 6" id="KW-1133">Transmembrane helix</keyword>
<sequence>MKQGFWLHWMKIVSGVLFSSVLLMATPAQAADFGSVDEVTQLLTVEADKLYAAYDPQNGVQTGNAYSRLYFDVFEASGMELDIGLLDQNLVVKIESDFGDLIGLAMKGEPKVKLQAPLASLKQNLATAEKLYENRSFTWTSQFLQSFVILLREGVEALLVITALVMYLKRSGNADRVPSIWLGAVLAVVASVLLAWGMMKLISVSGAYRENFEGSVMIFAALMMLYVSGWLYQKRNMDWKQSLFSQSEQALGTGGVLAMAGVSFLAVFREGVETIFFYQALLADAASAYEPVLAGIAAAMLSLLVIYWVMKNLSYHFPMKGFFVFTAVFLLFMSFSFIGKGIMELQMGGVLDKTLLPVDYSLSWIGLNANLETLIAQLLLLMTVLVFFVMSRRKAVSV</sequence>